<keyword evidence="2" id="KW-0472">Membrane</keyword>
<feature type="region of interest" description="Disordered" evidence="1">
    <location>
        <begin position="81"/>
        <end position="156"/>
    </location>
</feature>
<evidence type="ECO:0000313" key="4">
    <source>
        <dbReference type="Proteomes" id="UP000027153"/>
    </source>
</evidence>
<keyword evidence="4" id="KW-1185">Reference proteome</keyword>
<feature type="transmembrane region" description="Helical" evidence="2">
    <location>
        <begin position="158"/>
        <end position="177"/>
    </location>
</feature>
<comment type="caution">
    <text evidence="3">The sequence shown here is derived from an EMBL/GenBank/DDBJ whole genome shotgun (WGS) entry which is preliminary data.</text>
</comment>
<organism evidence="3 4">
    <name type="scientific">Candidatus Methanoperedens nitratireducens</name>
    <dbReference type="NCBI Taxonomy" id="1392998"/>
    <lineage>
        <taxon>Archaea</taxon>
        <taxon>Methanobacteriati</taxon>
        <taxon>Methanobacteriota</taxon>
        <taxon>Stenosarchaea group</taxon>
        <taxon>Methanomicrobia</taxon>
        <taxon>Methanosarcinales</taxon>
        <taxon>ANME-2 cluster</taxon>
        <taxon>Candidatus Methanoperedentaceae</taxon>
        <taxon>Candidatus Methanoperedens</taxon>
    </lineage>
</organism>
<reference evidence="3 4" key="1">
    <citation type="journal article" date="2013" name="Nature">
        <title>Anaerobic oxidation of methane coupled to nitrate reduction in a novel archaeal lineage.</title>
        <authorList>
            <person name="Haroon M.F."/>
            <person name="Hu S."/>
            <person name="Shi Y."/>
            <person name="Imelfort M."/>
            <person name="Keller J."/>
            <person name="Hugenholtz P."/>
            <person name="Yuan Z."/>
            <person name="Tyson G.W."/>
        </authorList>
    </citation>
    <scope>NUCLEOTIDE SEQUENCE [LARGE SCALE GENOMIC DNA]</scope>
    <source>
        <strain evidence="3 4">ANME-2d</strain>
    </source>
</reference>
<evidence type="ECO:0000256" key="2">
    <source>
        <dbReference type="SAM" id="Phobius"/>
    </source>
</evidence>
<dbReference type="RefSeq" id="WP_048089856.1">
    <property type="nucleotide sequence ID" value="NZ_JMIY01000002.1"/>
</dbReference>
<feature type="compositionally biased region" description="Acidic residues" evidence="1">
    <location>
        <begin position="137"/>
        <end position="147"/>
    </location>
</feature>
<evidence type="ECO:0000313" key="3">
    <source>
        <dbReference type="EMBL" id="KCZ72839.1"/>
    </source>
</evidence>
<dbReference type="AlphaFoldDB" id="A0A062VAS5"/>
<dbReference type="EMBL" id="JMIY01000002">
    <property type="protein sequence ID" value="KCZ72839.1"/>
    <property type="molecule type" value="Genomic_DNA"/>
</dbReference>
<evidence type="ECO:0000256" key="1">
    <source>
        <dbReference type="SAM" id="MobiDB-lite"/>
    </source>
</evidence>
<protein>
    <submittedName>
        <fullName evidence="3">Uncharacterized protein</fullName>
    </submittedName>
</protein>
<sequence length="181" mass="19130">MNRKIIPVILLIVAFIGAPDALARPEYLSNLTAVYGEGTCGTCHVNPAPASPEAAADLTTYGSSFRDQPNYAEDPSAALMAIGAPPDTTGTPGVTPTPMETPYDMVTPTPVETPEETPEVTPEETPEETPEVTPVETPEETPEETPDEIITPTPTPSAPGFGFIISLAGLLALLFLLKRRN</sequence>
<name>A0A062VAS5_9EURY</name>
<accession>A0A062VAS5</accession>
<feature type="compositionally biased region" description="Low complexity" evidence="1">
    <location>
        <begin position="83"/>
        <end position="112"/>
    </location>
</feature>
<gene>
    <name evidence="3" type="ORF">ANME2D_01274</name>
</gene>
<feature type="compositionally biased region" description="Acidic residues" evidence="1">
    <location>
        <begin position="113"/>
        <end position="130"/>
    </location>
</feature>
<keyword evidence="2" id="KW-0812">Transmembrane</keyword>
<keyword evidence="2" id="KW-1133">Transmembrane helix</keyword>
<proteinExistence type="predicted"/>
<dbReference type="Proteomes" id="UP000027153">
    <property type="component" value="Unassembled WGS sequence"/>
</dbReference>
<dbReference type="OrthoDB" id="151642at2157"/>